<dbReference type="CDD" id="cd06467">
    <property type="entry name" value="p23_NUDC_like"/>
    <property type="match status" value="1"/>
</dbReference>
<feature type="region of interest" description="Disordered" evidence="1">
    <location>
        <begin position="1"/>
        <end position="34"/>
    </location>
</feature>
<evidence type="ECO:0000256" key="1">
    <source>
        <dbReference type="SAM" id="MobiDB-lite"/>
    </source>
</evidence>
<dbReference type="SUPFAM" id="SSF49764">
    <property type="entry name" value="HSP20-like chaperones"/>
    <property type="match status" value="1"/>
</dbReference>
<feature type="domain" description="CS" evidence="2">
    <location>
        <begin position="44"/>
        <end position="136"/>
    </location>
</feature>
<dbReference type="PROSITE" id="PS51203">
    <property type="entry name" value="CS"/>
    <property type="match status" value="1"/>
</dbReference>
<dbReference type="PANTHER" id="PTHR12356">
    <property type="entry name" value="NUCLEAR MOVEMENT PROTEIN NUDC"/>
    <property type="match status" value="1"/>
</dbReference>
<dbReference type="GO" id="GO:0006457">
    <property type="term" value="P:protein folding"/>
    <property type="evidence" value="ECO:0007669"/>
    <property type="project" value="TreeGrafter"/>
</dbReference>
<gene>
    <name evidence="4" type="primary">LOC105359164</name>
</gene>
<organism evidence="3 4">
    <name type="scientific">Ceratosolen solmsi marchali</name>
    <dbReference type="NCBI Taxonomy" id="326594"/>
    <lineage>
        <taxon>Eukaryota</taxon>
        <taxon>Metazoa</taxon>
        <taxon>Ecdysozoa</taxon>
        <taxon>Arthropoda</taxon>
        <taxon>Hexapoda</taxon>
        <taxon>Insecta</taxon>
        <taxon>Pterygota</taxon>
        <taxon>Neoptera</taxon>
        <taxon>Endopterygota</taxon>
        <taxon>Hymenoptera</taxon>
        <taxon>Apocrita</taxon>
        <taxon>Proctotrupomorpha</taxon>
        <taxon>Chalcidoidea</taxon>
        <taxon>Agaonidae</taxon>
        <taxon>Agaoninae</taxon>
        <taxon>Ceratosolen</taxon>
    </lineage>
</organism>
<dbReference type="RefSeq" id="XP_011493970.1">
    <property type="nucleotide sequence ID" value="XM_011495668.1"/>
</dbReference>
<dbReference type="InterPro" id="IPR008978">
    <property type="entry name" value="HSP20-like_chaperone"/>
</dbReference>
<dbReference type="GO" id="GO:0051082">
    <property type="term" value="F:unfolded protein binding"/>
    <property type="evidence" value="ECO:0007669"/>
    <property type="project" value="TreeGrafter"/>
</dbReference>
<evidence type="ECO:0000313" key="3">
    <source>
        <dbReference type="Proteomes" id="UP000695007"/>
    </source>
</evidence>
<evidence type="ECO:0000313" key="4">
    <source>
        <dbReference type="RefSeq" id="XP_011493970.1"/>
    </source>
</evidence>
<dbReference type="Pfam" id="PF04969">
    <property type="entry name" value="CS"/>
    <property type="match status" value="1"/>
</dbReference>
<dbReference type="GO" id="GO:0005737">
    <property type="term" value="C:cytoplasm"/>
    <property type="evidence" value="ECO:0007669"/>
    <property type="project" value="TreeGrafter"/>
</dbReference>
<dbReference type="PANTHER" id="PTHR12356:SF19">
    <property type="entry name" value="NUDC DOMAIN-CONTAINING PROTEIN 3"/>
    <property type="match status" value="1"/>
</dbReference>
<name>A0AAJ6VIR5_9HYME</name>
<dbReference type="GeneID" id="105359164"/>
<accession>A0AAJ6VIR5</accession>
<proteinExistence type="predicted"/>
<dbReference type="KEGG" id="csol:105359164"/>
<reference evidence="4" key="1">
    <citation type="submission" date="2025-08" db="UniProtKB">
        <authorList>
            <consortium name="RefSeq"/>
        </authorList>
    </citation>
    <scope>IDENTIFICATION</scope>
</reference>
<feature type="compositionally biased region" description="Polar residues" evidence="1">
    <location>
        <begin position="1"/>
        <end position="26"/>
    </location>
</feature>
<evidence type="ECO:0000259" key="2">
    <source>
        <dbReference type="PROSITE" id="PS51203"/>
    </source>
</evidence>
<dbReference type="InterPro" id="IPR007052">
    <property type="entry name" value="CS_dom"/>
</dbReference>
<dbReference type="Proteomes" id="UP000695007">
    <property type="component" value="Unplaced"/>
</dbReference>
<keyword evidence="3" id="KW-1185">Reference proteome</keyword>
<sequence length="209" mass="24256">MSTTNVENAKNSKSDFTNDNSENTNVVEEPWTKDTNTSDYYNGASCKSYSWSQSIVDLDVLVPVPWEVRNSKQLRVVLDSHEIEVTKLGVNDSLTLVKGRLSFKTKSGESYWYLDPGKHLTLHLEKANERWWESLLEDEPLIELSRIDCTRKFEEMSECEQMKVEELMWKQRRKSFAQPTYERLVRSRIMAPADTSGSSLVFSHDFPFL</sequence>
<dbReference type="Gene3D" id="2.60.40.790">
    <property type="match status" value="1"/>
</dbReference>
<dbReference type="AlphaFoldDB" id="A0AAJ6VIR5"/>
<dbReference type="InterPro" id="IPR037898">
    <property type="entry name" value="NudC_fam"/>
</dbReference>
<protein>
    <submittedName>
        <fullName evidence="4">NudC domain-containing protein 3-like</fullName>
    </submittedName>
</protein>